<evidence type="ECO:0000256" key="1">
    <source>
        <dbReference type="ARBA" id="ARBA00005915"/>
    </source>
</evidence>
<evidence type="ECO:0000313" key="10">
    <source>
        <dbReference type="EMBL" id="MCQ9209006.1"/>
    </source>
</evidence>
<dbReference type="Gene3D" id="3.10.310.30">
    <property type="match status" value="1"/>
</dbReference>
<dbReference type="Pfam" id="PF10141">
    <property type="entry name" value="ssDNA-exonuc_C"/>
    <property type="match status" value="1"/>
</dbReference>
<reference evidence="10" key="3">
    <citation type="journal article" date="2023" name="Microbiol. Resour. Announc.">
        <title>Draft Genome Sequence of Granulicatella sp. Strain S8, Isolated from a Marine Fish, Seriola quinqueradiata.</title>
        <authorList>
            <person name="Lee M."/>
            <person name="Farooq A."/>
            <person name="Jeong J.B."/>
            <person name="Jung M.Y."/>
        </authorList>
    </citation>
    <scope>NUCLEOTIDE SEQUENCE</scope>
    <source>
        <strain evidence="10">S8</strain>
    </source>
</reference>
<keyword evidence="5 10" id="KW-0269">Exonuclease</keyword>
<dbReference type="NCBIfam" id="TIGR00644">
    <property type="entry name" value="recJ"/>
    <property type="match status" value="1"/>
</dbReference>
<dbReference type="Gene3D" id="3.90.1640.30">
    <property type="match status" value="1"/>
</dbReference>
<evidence type="ECO:0000256" key="5">
    <source>
        <dbReference type="ARBA" id="ARBA00022839"/>
    </source>
</evidence>
<evidence type="ECO:0000256" key="2">
    <source>
        <dbReference type="ARBA" id="ARBA00019841"/>
    </source>
</evidence>
<evidence type="ECO:0000313" key="11">
    <source>
        <dbReference type="Proteomes" id="UP001059480"/>
    </source>
</evidence>
<sequence length="768" mass="85882">MSFAQLNWQKPFEVDQDKLARLQADLPYSPYFLSVCLERNLDTKEAIEEFVEPNPTLFHDPMLMHHMEKAIERIGQAIDSDERILIFGDYDADGITSTTILLEGLQAIGAQVEYYLPNRFTDGYGPNIQVFEEYINKGIQLIITVDCGIAAHEAVAFAMENQVDVIITDHHEIPREIPTAYAVVHPRHPEGNYPFGDLSGAGVTFKLVTALLGEVPIELLDLAAIGTVADLVSLKDENRTIVKQGLLQLKENSRLGLDLLFKKISLKLDEVDETTIGFQIGPRLNALGRLGDASPGVELLTTFDQSIATDIVDLMMQQNSQRQEIVKQITEEALEQVATKEDRLVQIVWGKDWHEGVLGIVASKVVEVTQRPTIVLSIDENKQMAKGSARSIESLDIFKSLQACSSLLEKFGGHHMAAGLSVPLDNLKELEGQVNQVAQKFQKAIESQPSISVTSAIPISDISVSLIKEFHLLKPFGTDNSEPLVEIDDVTLSQIRRLGAEQTHLKLQVSDQNVDLQAIGFGKGSWSERLMVGASISMIGSLTINEWQGNQAAQLIIKDVSSQERMYFDWRSSILKPEHLQVENAIYMINKSDKVASITQMIPKSSQVLLWEDIDADIFVTTNKSNWVILECPINRKAVETVVSYPNNLNTYIIAYQVESATKQGLPSKKECRDVYQYLLGHQQIQVSENLAKIAPFLQIPLERFKLILKMFFEIGFVTIAGGSLETKPISKGVQLEETSAFQEQAQKIWLEKVFIYSNFKDLTKWLG</sequence>
<evidence type="ECO:0000259" key="8">
    <source>
        <dbReference type="Pfam" id="PF10141"/>
    </source>
</evidence>
<feature type="domain" description="Single-stranded-DNA-specific exonuclease RecJ C-terminal" evidence="8">
    <location>
        <begin position="568"/>
        <end position="767"/>
    </location>
</feature>
<evidence type="ECO:0000259" key="7">
    <source>
        <dbReference type="Pfam" id="PF02272"/>
    </source>
</evidence>
<dbReference type="PANTHER" id="PTHR30255:SF2">
    <property type="entry name" value="SINGLE-STRANDED-DNA-SPECIFIC EXONUCLEASE RECJ"/>
    <property type="match status" value="1"/>
</dbReference>
<keyword evidence="4" id="KW-0378">Hydrolase</keyword>
<dbReference type="SUPFAM" id="SSF64182">
    <property type="entry name" value="DHH phosphoesterases"/>
    <property type="match status" value="1"/>
</dbReference>
<dbReference type="Proteomes" id="UP001059480">
    <property type="component" value="Unassembled WGS sequence"/>
</dbReference>
<evidence type="ECO:0000259" key="6">
    <source>
        <dbReference type="Pfam" id="PF01368"/>
    </source>
</evidence>
<protein>
    <recommendedName>
        <fullName evidence="2">Single-stranded-DNA-specific exonuclease RecJ</fullName>
    </recommendedName>
</protein>
<name>A0ABT1WK71_9LACT</name>
<feature type="domain" description="DHHA1" evidence="7">
    <location>
        <begin position="346"/>
        <end position="439"/>
    </location>
</feature>
<dbReference type="EMBL" id="JANHNZ010000001">
    <property type="protein sequence ID" value="MCQ9209006.1"/>
    <property type="molecule type" value="Genomic_DNA"/>
</dbReference>
<dbReference type="InterPro" id="IPR018779">
    <property type="entry name" value="RecJ_C"/>
</dbReference>
<evidence type="ECO:0000259" key="9">
    <source>
        <dbReference type="Pfam" id="PF17768"/>
    </source>
</evidence>
<dbReference type="RefSeq" id="WP_256944123.1">
    <property type="nucleotide sequence ID" value="NZ_JANHNZ010000001.1"/>
</dbReference>
<comment type="similarity">
    <text evidence="1">Belongs to the RecJ family.</text>
</comment>
<keyword evidence="3" id="KW-0540">Nuclease</keyword>
<proteinExistence type="inferred from homology"/>
<gene>
    <name evidence="10" type="primary">recJ</name>
    <name evidence="10" type="ORF">NPA36_00295</name>
</gene>
<comment type="caution">
    <text evidence="10">The sequence shown here is derived from an EMBL/GenBank/DDBJ whole genome shotgun (WGS) entry which is preliminary data.</text>
</comment>
<dbReference type="PANTHER" id="PTHR30255">
    <property type="entry name" value="SINGLE-STRANDED-DNA-SPECIFIC EXONUCLEASE RECJ"/>
    <property type="match status" value="1"/>
</dbReference>
<keyword evidence="11" id="KW-1185">Reference proteome</keyword>
<dbReference type="InterPro" id="IPR041122">
    <property type="entry name" value="RecJ_OB"/>
</dbReference>
<dbReference type="InterPro" id="IPR001667">
    <property type="entry name" value="DDH_dom"/>
</dbReference>
<dbReference type="Pfam" id="PF02272">
    <property type="entry name" value="DHHA1"/>
    <property type="match status" value="1"/>
</dbReference>
<dbReference type="Pfam" id="PF01368">
    <property type="entry name" value="DHH"/>
    <property type="match status" value="1"/>
</dbReference>
<evidence type="ECO:0000256" key="4">
    <source>
        <dbReference type="ARBA" id="ARBA00022801"/>
    </source>
</evidence>
<evidence type="ECO:0000256" key="3">
    <source>
        <dbReference type="ARBA" id="ARBA00022722"/>
    </source>
</evidence>
<reference evidence="10" key="2">
    <citation type="journal article" date="2023" name="Curr. Microbiol.">
        <title>Granulicatella seriolae sp. nov., a Novel Facultative Anaerobe Isolated from Yellowtail Marine Fish.</title>
        <authorList>
            <person name="Lee M."/>
            <person name="Choi Y.J."/>
            <person name="Farooq A."/>
            <person name="Jeong J.B."/>
            <person name="Jung M.Y."/>
        </authorList>
    </citation>
    <scope>NUCLEOTIDE SEQUENCE</scope>
    <source>
        <strain evidence="10">S8</strain>
    </source>
</reference>
<accession>A0ABT1WK71</accession>
<dbReference type="Pfam" id="PF17768">
    <property type="entry name" value="RecJ_OB"/>
    <property type="match status" value="1"/>
</dbReference>
<dbReference type="GO" id="GO:0004527">
    <property type="term" value="F:exonuclease activity"/>
    <property type="evidence" value="ECO:0007669"/>
    <property type="project" value="UniProtKB-KW"/>
</dbReference>
<organism evidence="10 11">
    <name type="scientific">Granulicatella seriolae</name>
    <dbReference type="NCBI Taxonomy" id="2967226"/>
    <lineage>
        <taxon>Bacteria</taxon>
        <taxon>Bacillati</taxon>
        <taxon>Bacillota</taxon>
        <taxon>Bacilli</taxon>
        <taxon>Lactobacillales</taxon>
        <taxon>Carnobacteriaceae</taxon>
        <taxon>Granulicatella</taxon>
    </lineage>
</organism>
<reference evidence="10" key="1">
    <citation type="submission" date="2022-07" db="EMBL/GenBank/DDBJ databases">
        <authorList>
            <person name="Jung M.-Y."/>
            <person name="Lee M."/>
        </authorList>
    </citation>
    <scope>NUCLEOTIDE SEQUENCE</scope>
    <source>
        <strain evidence="10">S8</strain>
    </source>
</reference>
<feature type="domain" description="RecJ OB" evidence="9">
    <location>
        <begin position="456"/>
        <end position="559"/>
    </location>
</feature>
<dbReference type="InterPro" id="IPR003156">
    <property type="entry name" value="DHHA1_dom"/>
</dbReference>
<dbReference type="InterPro" id="IPR051673">
    <property type="entry name" value="SSDNA_exonuclease_RecJ"/>
</dbReference>
<dbReference type="InterPro" id="IPR038763">
    <property type="entry name" value="DHH_sf"/>
</dbReference>
<feature type="domain" description="DDH" evidence="6">
    <location>
        <begin position="83"/>
        <end position="227"/>
    </location>
</feature>
<dbReference type="InterPro" id="IPR004610">
    <property type="entry name" value="RecJ"/>
</dbReference>